<evidence type="ECO:0000313" key="6">
    <source>
        <dbReference type="Proteomes" id="UP000626026"/>
    </source>
</evidence>
<dbReference type="InterPro" id="IPR045854">
    <property type="entry name" value="NO2/SO3_Rdtase_4Fe4S_sf"/>
</dbReference>
<evidence type="ECO:0000256" key="2">
    <source>
        <dbReference type="ARBA" id="ARBA00022723"/>
    </source>
</evidence>
<sequence>WLAPRLPAGLPLLHVSGCAKGCAHPGAAPATLVGQPGGLALVRNGRAGDPPAAAGLTLEQTLAVLEPS</sequence>
<evidence type="ECO:0000313" key="5">
    <source>
        <dbReference type="EMBL" id="MBC9210132.1"/>
    </source>
</evidence>
<keyword evidence="6" id="KW-1185">Reference proteome</keyword>
<evidence type="ECO:0000256" key="1">
    <source>
        <dbReference type="ARBA" id="ARBA00022485"/>
    </source>
</evidence>
<comment type="caution">
    <text evidence="5">The sequence shown here is derived from an EMBL/GenBank/DDBJ whole genome shotgun (WGS) entry which is preliminary data.</text>
</comment>
<organism evidence="5 6">
    <name type="scientific">Teichococcus aerophilus</name>
    <dbReference type="NCBI Taxonomy" id="1224513"/>
    <lineage>
        <taxon>Bacteria</taxon>
        <taxon>Pseudomonadati</taxon>
        <taxon>Pseudomonadota</taxon>
        <taxon>Alphaproteobacteria</taxon>
        <taxon>Acetobacterales</taxon>
        <taxon>Roseomonadaceae</taxon>
        <taxon>Roseomonas</taxon>
    </lineage>
</organism>
<feature type="non-terminal residue" evidence="5">
    <location>
        <position position="1"/>
    </location>
</feature>
<keyword evidence="3" id="KW-0408">Iron</keyword>
<dbReference type="Proteomes" id="UP000626026">
    <property type="component" value="Unassembled WGS sequence"/>
</dbReference>
<evidence type="ECO:0000256" key="4">
    <source>
        <dbReference type="ARBA" id="ARBA00023014"/>
    </source>
</evidence>
<dbReference type="SUPFAM" id="SSF56014">
    <property type="entry name" value="Nitrite and sulphite reductase 4Fe-4S domain-like"/>
    <property type="match status" value="1"/>
</dbReference>
<name>A0ABR7RWD2_9PROT</name>
<reference evidence="5 6" key="1">
    <citation type="journal article" date="2013" name="Int. J. Syst. Evol. Microbiol.">
        <title>Roseomonas aerophila sp. nov., isolated from air.</title>
        <authorList>
            <person name="Kim S.J."/>
            <person name="Weon H.Y."/>
            <person name="Ahn J.H."/>
            <person name="Hong S.B."/>
            <person name="Seok S.J."/>
            <person name="Whang K.S."/>
            <person name="Kwon S.W."/>
        </authorList>
    </citation>
    <scope>NUCLEOTIDE SEQUENCE [LARGE SCALE GENOMIC DNA]</scope>
    <source>
        <strain evidence="5 6">NBRC 108923</strain>
    </source>
</reference>
<keyword evidence="4" id="KW-0411">Iron-sulfur</keyword>
<protein>
    <submittedName>
        <fullName evidence="5">Precorrin-3B synthase</fullName>
    </submittedName>
</protein>
<accession>A0ABR7RWD2</accession>
<dbReference type="Gene3D" id="3.30.413.10">
    <property type="entry name" value="Sulfite Reductase Hemoprotein, domain 1"/>
    <property type="match status" value="1"/>
</dbReference>
<gene>
    <name evidence="5" type="ORF">IBL26_25150</name>
</gene>
<evidence type="ECO:0000256" key="3">
    <source>
        <dbReference type="ARBA" id="ARBA00023004"/>
    </source>
</evidence>
<proteinExistence type="predicted"/>
<dbReference type="EMBL" id="JACTVA010000108">
    <property type="protein sequence ID" value="MBC9210132.1"/>
    <property type="molecule type" value="Genomic_DNA"/>
</dbReference>
<keyword evidence="2" id="KW-0479">Metal-binding</keyword>
<keyword evidence="1" id="KW-0004">4Fe-4S</keyword>